<sequence length="115" mass="11011">MGGGAKAHSGATCLAAGGTAVDGSRVRLRHGARLQHKGSWVPQESAEETRASGGTGRTARTGGEEDGDASCGWSTPGPSVGCSAGVSGTRVALGLAAGRTVSAGAVGFGGAGSWT</sequence>
<accession>A0A243Q2K9</accession>
<keyword evidence="3" id="KW-1185">Reference proteome</keyword>
<reference evidence="2 3" key="1">
    <citation type="submission" date="2017-05" db="EMBL/GenBank/DDBJ databases">
        <title>Biotechnological potential of actinobacteria isolated from South African environments.</title>
        <authorList>
            <person name="Le Roes-Hill M."/>
            <person name="Prins A."/>
            <person name="Durrell K.A."/>
        </authorList>
    </citation>
    <scope>NUCLEOTIDE SEQUENCE [LARGE SCALE GENOMIC DNA]</scope>
    <source>
        <strain evidence="2">M26</strain>
    </source>
</reference>
<dbReference type="Proteomes" id="UP000194761">
    <property type="component" value="Unassembled WGS sequence"/>
</dbReference>
<proteinExistence type="predicted"/>
<gene>
    <name evidence="2" type="ORF">CA984_44280</name>
</gene>
<evidence type="ECO:0000313" key="3">
    <source>
        <dbReference type="Proteomes" id="UP000194761"/>
    </source>
</evidence>
<evidence type="ECO:0000256" key="1">
    <source>
        <dbReference type="SAM" id="MobiDB-lite"/>
    </source>
</evidence>
<comment type="caution">
    <text evidence="2">The sequence shown here is derived from an EMBL/GenBank/DDBJ whole genome shotgun (WGS) entry which is preliminary data.</text>
</comment>
<dbReference type="RefSeq" id="WP_207621283.1">
    <property type="nucleotide sequence ID" value="NZ_NGFP01000545.1"/>
</dbReference>
<organism evidence="2 3">
    <name type="scientific">Streptosporangium minutum</name>
    <dbReference type="NCBI Taxonomy" id="569862"/>
    <lineage>
        <taxon>Bacteria</taxon>
        <taxon>Bacillati</taxon>
        <taxon>Actinomycetota</taxon>
        <taxon>Actinomycetes</taxon>
        <taxon>Streptosporangiales</taxon>
        <taxon>Streptosporangiaceae</taxon>
        <taxon>Streptosporangium</taxon>
    </lineage>
</organism>
<feature type="region of interest" description="Disordered" evidence="1">
    <location>
        <begin position="33"/>
        <end position="74"/>
    </location>
</feature>
<dbReference type="EMBL" id="NGFP01000545">
    <property type="protein sequence ID" value="OUC75500.1"/>
    <property type="molecule type" value="Genomic_DNA"/>
</dbReference>
<dbReference type="AlphaFoldDB" id="A0A243Q2K9"/>
<feature type="non-terminal residue" evidence="2">
    <location>
        <position position="115"/>
    </location>
</feature>
<name>A0A243Q2K9_9ACTN</name>
<protein>
    <submittedName>
        <fullName evidence="2">Uncharacterized protein</fullName>
    </submittedName>
</protein>
<evidence type="ECO:0000313" key="2">
    <source>
        <dbReference type="EMBL" id="OUC75500.1"/>
    </source>
</evidence>